<comment type="caution">
    <text evidence="1">The sequence shown here is derived from an EMBL/GenBank/DDBJ whole genome shotgun (WGS) entry which is preliminary data.</text>
</comment>
<keyword evidence="2" id="KW-1185">Reference proteome</keyword>
<proteinExistence type="predicted"/>
<evidence type="ECO:0000313" key="1">
    <source>
        <dbReference type="EMBL" id="KAI0083780.1"/>
    </source>
</evidence>
<dbReference type="Proteomes" id="UP001055072">
    <property type="component" value="Unassembled WGS sequence"/>
</dbReference>
<organism evidence="1 2">
    <name type="scientific">Irpex rosettiformis</name>
    <dbReference type="NCBI Taxonomy" id="378272"/>
    <lineage>
        <taxon>Eukaryota</taxon>
        <taxon>Fungi</taxon>
        <taxon>Dikarya</taxon>
        <taxon>Basidiomycota</taxon>
        <taxon>Agaricomycotina</taxon>
        <taxon>Agaricomycetes</taxon>
        <taxon>Polyporales</taxon>
        <taxon>Irpicaceae</taxon>
        <taxon>Irpex</taxon>
    </lineage>
</organism>
<name>A0ACB8TP39_9APHY</name>
<gene>
    <name evidence="1" type="ORF">BDY19DRAFT_613525</name>
</gene>
<evidence type="ECO:0000313" key="2">
    <source>
        <dbReference type="Proteomes" id="UP001055072"/>
    </source>
</evidence>
<reference evidence="1" key="1">
    <citation type="journal article" date="2021" name="Environ. Microbiol.">
        <title>Gene family expansions and transcriptome signatures uncover fungal adaptations to wood decay.</title>
        <authorList>
            <person name="Hage H."/>
            <person name="Miyauchi S."/>
            <person name="Viragh M."/>
            <person name="Drula E."/>
            <person name="Min B."/>
            <person name="Chaduli D."/>
            <person name="Navarro D."/>
            <person name="Favel A."/>
            <person name="Norest M."/>
            <person name="Lesage-Meessen L."/>
            <person name="Balint B."/>
            <person name="Merenyi Z."/>
            <person name="de Eugenio L."/>
            <person name="Morin E."/>
            <person name="Martinez A.T."/>
            <person name="Baldrian P."/>
            <person name="Stursova M."/>
            <person name="Martinez M.J."/>
            <person name="Novotny C."/>
            <person name="Magnuson J.K."/>
            <person name="Spatafora J.W."/>
            <person name="Maurice S."/>
            <person name="Pangilinan J."/>
            <person name="Andreopoulos W."/>
            <person name="LaButti K."/>
            <person name="Hundley H."/>
            <person name="Na H."/>
            <person name="Kuo A."/>
            <person name="Barry K."/>
            <person name="Lipzen A."/>
            <person name="Henrissat B."/>
            <person name="Riley R."/>
            <person name="Ahrendt S."/>
            <person name="Nagy L.G."/>
            <person name="Grigoriev I.V."/>
            <person name="Martin F."/>
            <person name="Rosso M.N."/>
        </authorList>
    </citation>
    <scope>NUCLEOTIDE SEQUENCE</scope>
    <source>
        <strain evidence="1">CBS 384.51</strain>
    </source>
</reference>
<sequence>MHKLEFTRSLSFKLAILVLCLKTLLRFLCRIMANVYLPALVDAITSPNTSGPRSLRRSICVDRVTKSYFAERSSWHQGVVLVSGLLLDV</sequence>
<protein>
    <submittedName>
        <fullName evidence="1">Uncharacterized protein</fullName>
    </submittedName>
</protein>
<accession>A0ACB8TP39</accession>
<dbReference type="EMBL" id="MU274953">
    <property type="protein sequence ID" value="KAI0083780.1"/>
    <property type="molecule type" value="Genomic_DNA"/>
</dbReference>